<dbReference type="OrthoDB" id="445564at2759"/>
<gene>
    <name evidence="7" type="ORF">FH972_010194</name>
</gene>
<dbReference type="SMART" id="SM00156">
    <property type="entry name" value="PP2Ac"/>
    <property type="match status" value="1"/>
</dbReference>
<dbReference type="Gene3D" id="3.60.21.10">
    <property type="match status" value="2"/>
</dbReference>
<feature type="domain" description="Serine/threonine specific protein phosphatases" evidence="6">
    <location>
        <begin position="139"/>
        <end position="144"/>
    </location>
</feature>
<keyword evidence="3" id="KW-0464">Manganese</keyword>
<dbReference type="EC" id="3.1.3.16" evidence="4"/>
<evidence type="ECO:0000256" key="5">
    <source>
        <dbReference type="SAM" id="MobiDB-lite"/>
    </source>
</evidence>
<organism evidence="7 8">
    <name type="scientific">Carpinus fangiana</name>
    <dbReference type="NCBI Taxonomy" id="176857"/>
    <lineage>
        <taxon>Eukaryota</taxon>
        <taxon>Viridiplantae</taxon>
        <taxon>Streptophyta</taxon>
        <taxon>Embryophyta</taxon>
        <taxon>Tracheophyta</taxon>
        <taxon>Spermatophyta</taxon>
        <taxon>Magnoliopsida</taxon>
        <taxon>eudicotyledons</taxon>
        <taxon>Gunneridae</taxon>
        <taxon>Pentapetalae</taxon>
        <taxon>rosids</taxon>
        <taxon>fabids</taxon>
        <taxon>Fagales</taxon>
        <taxon>Betulaceae</taxon>
        <taxon>Carpinus</taxon>
    </lineage>
</organism>
<dbReference type="GO" id="GO:0046872">
    <property type="term" value="F:metal ion binding"/>
    <property type="evidence" value="ECO:0007669"/>
    <property type="project" value="UniProtKB-KW"/>
</dbReference>
<dbReference type="GO" id="GO:0004722">
    <property type="term" value="F:protein serine/threonine phosphatase activity"/>
    <property type="evidence" value="ECO:0007669"/>
    <property type="project" value="UniProtKB-EC"/>
</dbReference>
<dbReference type="InterPro" id="IPR006186">
    <property type="entry name" value="Ser/Thr-sp_prot-phosphatase"/>
</dbReference>
<evidence type="ECO:0000256" key="2">
    <source>
        <dbReference type="ARBA" id="ARBA00022723"/>
    </source>
</evidence>
<proteinExistence type="inferred from homology"/>
<comment type="cofactor">
    <cofactor evidence="1">
        <name>Mn(2+)</name>
        <dbReference type="ChEBI" id="CHEBI:29035"/>
    </cofactor>
</comment>
<evidence type="ECO:0000259" key="6">
    <source>
        <dbReference type="PROSITE" id="PS00125"/>
    </source>
</evidence>
<comment type="catalytic activity">
    <reaction evidence="4">
        <text>O-phospho-L-threonyl-[protein] + H2O = L-threonyl-[protein] + phosphate</text>
        <dbReference type="Rhea" id="RHEA:47004"/>
        <dbReference type="Rhea" id="RHEA-COMP:11060"/>
        <dbReference type="Rhea" id="RHEA-COMP:11605"/>
        <dbReference type="ChEBI" id="CHEBI:15377"/>
        <dbReference type="ChEBI" id="CHEBI:30013"/>
        <dbReference type="ChEBI" id="CHEBI:43474"/>
        <dbReference type="ChEBI" id="CHEBI:61977"/>
        <dbReference type="EC" id="3.1.3.16"/>
    </reaction>
</comment>
<dbReference type="Proteomes" id="UP000327013">
    <property type="component" value="Chromosome 4"/>
</dbReference>
<dbReference type="SUPFAM" id="SSF56300">
    <property type="entry name" value="Metallo-dependent phosphatases"/>
    <property type="match status" value="1"/>
</dbReference>
<feature type="compositionally biased region" description="Low complexity" evidence="5">
    <location>
        <begin position="1"/>
        <end position="14"/>
    </location>
</feature>
<dbReference type="InterPro" id="IPR051134">
    <property type="entry name" value="PPP_phosphatase"/>
</dbReference>
<sequence length="425" mass="47338">MSAHSDSAAASPASRDLPSTSLSPSNPIQLPLTWPPDGKVDLDWIHHLMSAFDWSSKNLPPSDFPSVLPVQAFDSLVLTASKILHKEPNCLTIEPDEDSSAAAEVVVVGDVHGQLLLLNARIILCAHGLIFMPHRVYLLRGNHESKYCTSVYGFEKEVLTKYGDKGKHVYRKCLGCFEGLPLASIIAGRVYTAHGGLFRSIPVTPSKRSKGKKNRRISFNSDPKSFTLGSLDELSRARRSVLDPPWEGLNLIPGDVLWSDPSMTPGLSPNKERGIGLLWGPDCTEEFLKNFNLKLIIRSHEGPDAREKRPGFGGMEEGYTIDHVVESGKLITLFSAPDYPQFQATEERYKNKGAYIVLEPPNFDNPKFHSFEGIAPRPQVNAYYNYEDVIDSDEELDLTSMGLRYEEVIWNLEGLVVMTQPYLLK</sequence>
<keyword evidence="2" id="KW-0479">Metal-binding</keyword>
<dbReference type="PROSITE" id="PS00125">
    <property type="entry name" value="SER_THR_PHOSPHATASE"/>
    <property type="match status" value="1"/>
</dbReference>
<keyword evidence="4" id="KW-0378">Hydrolase</keyword>
<dbReference type="InterPro" id="IPR029052">
    <property type="entry name" value="Metallo-depent_PP-like"/>
</dbReference>
<feature type="compositionally biased region" description="Polar residues" evidence="5">
    <location>
        <begin position="17"/>
        <end position="28"/>
    </location>
</feature>
<reference evidence="7 8" key="1">
    <citation type="submission" date="2019-06" db="EMBL/GenBank/DDBJ databases">
        <title>A chromosomal-level reference genome of Carpinus fangiana (Coryloideae, Betulaceae).</title>
        <authorList>
            <person name="Yang X."/>
            <person name="Wang Z."/>
            <person name="Zhang L."/>
            <person name="Hao G."/>
            <person name="Liu J."/>
            <person name="Yang Y."/>
        </authorList>
    </citation>
    <scope>NUCLEOTIDE SEQUENCE [LARGE SCALE GENOMIC DNA]</scope>
    <source>
        <strain evidence="7">Cfa_2016G</strain>
        <tissue evidence="7">Leaf</tissue>
    </source>
</reference>
<dbReference type="AlphaFoldDB" id="A0A660KTN1"/>
<dbReference type="Pfam" id="PF00149">
    <property type="entry name" value="Metallophos"/>
    <property type="match status" value="1"/>
</dbReference>
<keyword evidence="8" id="KW-1185">Reference proteome</keyword>
<accession>A0A660KTN1</accession>
<evidence type="ECO:0000256" key="1">
    <source>
        <dbReference type="ARBA" id="ARBA00001936"/>
    </source>
</evidence>
<feature type="region of interest" description="Disordered" evidence="5">
    <location>
        <begin position="1"/>
        <end position="30"/>
    </location>
</feature>
<comment type="similarity">
    <text evidence="4">Belongs to the PPP phosphatase family.</text>
</comment>
<dbReference type="PANTHER" id="PTHR45668:SF9">
    <property type="entry name" value="SERINE_THREONINE-PROTEIN PHOSPHATASE 7"/>
    <property type="match status" value="1"/>
</dbReference>
<dbReference type="PANTHER" id="PTHR45668">
    <property type="entry name" value="SERINE/THREONINE-PROTEIN PHOSPHATASE 5-RELATED"/>
    <property type="match status" value="1"/>
</dbReference>
<evidence type="ECO:0000256" key="4">
    <source>
        <dbReference type="RuleBase" id="RU004273"/>
    </source>
</evidence>
<protein>
    <recommendedName>
        <fullName evidence="4">Serine/threonine-protein phosphatase</fullName>
        <ecNumber evidence="4">3.1.3.16</ecNumber>
    </recommendedName>
</protein>
<evidence type="ECO:0000313" key="7">
    <source>
        <dbReference type="EMBL" id="KAE8037619.1"/>
    </source>
</evidence>
<dbReference type="InterPro" id="IPR004843">
    <property type="entry name" value="Calcineurin-like_PHP"/>
</dbReference>
<evidence type="ECO:0000256" key="3">
    <source>
        <dbReference type="ARBA" id="ARBA00023211"/>
    </source>
</evidence>
<evidence type="ECO:0000313" key="8">
    <source>
        <dbReference type="Proteomes" id="UP000327013"/>
    </source>
</evidence>
<name>A0A660KTN1_9ROSI</name>
<dbReference type="EMBL" id="CM017324">
    <property type="protein sequence ID" value="KAE8037619.1"/>
    <property type="molecule type" value="Genomic_DNA"/>
</dbReference>